<sequence length="302" mass="34027">MAKQSAKRKKWSRGPCIGRGTHATIFLATNIENGKKFAVKSADRGNVIERLSLEVERRLLKACRSPYIVKYLGCDSTDHVKEMYGRNTFNLLIELVPRGSILDHISRSGGSLPEEIVIAYTRDILLGLSYLHSHGVIHGDVKAENCLMGRNNIKLCDFGAGKFLADEDFVLEPRNGQEVDVKRIFTTGTPGWKAPEVEDEVEQGSASDVYSLGCTVVEMCTGKPPSQEHSFDFYPSPKIYSEECRQFVDLCLRENPRDRPEAQELLEHVWFTKPFVYPVAKQAHSIGESTFHMISEIVELLY</sequence>
<evidence type="ECO:0000313" key="8">
    <source>
        <dbReference type="EMBL" id="KAL3700046.1"/>
    </source>
</evidence>
<evidence type="ECO:0000313" key="9">
    <source>
        <dbReference type="Proteomes" id="UP001633002"/>
    </source>
</evidence>
<dbReference type="PANTHER" id="PTHR48011:SF4">
    <property type="entry name" value="MITOGEN-ACTIVATED PROTEIN KINASE KINASE KINASE 19"/>
    <property type="match status" value="1"/>
</dbReference>
<evidence type="ECO:0000256" key="5">
    <source>
        <dbReference type="PROSITE-ProRule" id="PRU10141"/>
    </source>
</evidence>
<dbReference type="PANTHER" id="PTHR48011">
    <property type="entry name" value="CCR4-NOT TRANSCRIPTIONAL COMPLEX SUBUNIT CAF120-RELATED"/>
    <property type="match status" value="1"/>
</dbReference>
<accession>A0ABD3ICN8</accession>
<dbReference type="EMBL" id="JBJQOH010000001">
    <property type="protein sequence ID" value="KAL3700046.1"/>
    <property type="molecule type" value="Genomic_DNA"/>
</dbReference>
<comment type="caution">
    <text evidence="8">The sequence shown here is derived from an EMBL/GenBank/DDBJ whole genome shotgun (WGS) entry which is preliminary data.</text>
</comment>
<dbReference type="Gene3D" id="1.10.510.10">
    <property type="entry name" value="Transferase(Phosphotransferase) domain 1"/>
    <property type="match status" value="1"/>
</dbReference>
<keyword evidence="2 5" id="KW-0547">Nucleotide-binding</keyword>
<keyword evidence="4 5" id="KW-0067">ATP-binding</keyword>
<name>A0ABD3ICN8_9MARC</name>
<comment type="similarity">
    <text evidence="6">Belongs to the protein kinase superfamily.</text>
</comment>
<dbReference type="AlphaFoldDB" id="A0ABD3ICN8"/>
<dbReference type="InterPro" id="IPR011009">
    <property type="entry name" value="Kinase-like_dom_sf"/>
</dbReference>
<dbReference type="InterPro" id="IPR052751">
    <property type="entry name" value="Plant_MAPKKK"/>
</dbReference>
<evidence type="ECO:0000256" key="3">
    <source>
        <dbReference type="ARBA" id="ARBA00022777"/>
    </source>
</evidence>
<dbReference type="Proteomes" id="UP001633002">
    <property type="component" value="Unassembled WGS sequence"/>
</dbReference>
<reference evidence="8 9" key="1">
    <citation type="submission" date="2024-09" db="EMBL/GenBank/DDBJ databases">
        <title>Chromosome-scale assembly of Riccia sorocarpa.</title>
        <authorList>
            <person name="Paukszto L."/>
        </authorList>
    </citation>
    <scope>NUCLEOTIDE SEQUENCE [LARGE SCALE GENOMIC DNA]</scope>
    <source>
        <strain evidence="8">LP-2024</strain>
        <tissue evidence="8">Aerial parts of the thallus</tissue>
    </source>
</reference>
<evidence type="ECO:0000256" key="2">
    <source>
        <dbReference type="ARBA" id="ARBA00022741"/>
    </source>
</evidence>
<keyword evidence="6" id="KW-0723">Serine/threonine-protein kinase</keyword>
<evidence type="ECO:0000256" key="1">
    <source>
        <dbReference type="ARBA" id="ARBA00022679"/>
    </source>
</evidence>
<proteinExistence type="inferred from homology"/>
<feature type="binding site" evidence="5">
    <location>
        <position position="40"/>
    </location>
    <ligand>
        <name>ATP</name>
        <dbReference type="ChEBI" id="CHEBI:30616"/>
    </ligand>
</feature>
<organism evidence="8 9">
    <name type="scientific">Riccia sorocarpa</name>
    <dbReference type="NCBI Taxonomy" id="122646"/>
    <lineage>
        <taxon>Eukaryota</taxon>
        <taxon>Viridiplantae</taxon>
        <taxon>Streptophyta</taxon>
        <taxon>Embryophyta</taxon>
        <taxon>Marchantiophyta</taxon>
        <taxon>Marchantiopsida</taxon>
        <taxon>Marchantiidae</taxon>
        <taxon>Marchantiales</taxon>
        <taxon>Ricciaceae</taxon>
        <taxon>Riccia</taxon>
    </lineage>
</organism>
<evidence type="ECO:0000259" key="7">
    <source>
        <dbReference type="PROSITE" id="PS50011"/>
    </source>
</evidence>
<keyword evidence="9" id="KW-1185">Reference proteome</keyword>
<keyword evidence="3" id="KW-0418">Kinase</keyword>
<dbReference type="PROSITE" id="PS00108">
    <property type="entry name" value="PROTEIN_KINASE_ST"/>
    <property type="match status" value="1"/>
</dbReference>
<gene>
    <name evidence="8" type="ORF">R1sor_018068</name>
</gene>
<dbReference type="SUPFAM" id="SSF56112">
    <property type="entry name" value="Protein kinase-like (PK-like)"/>
    <property type="match status" value="1"/>
</dbReference>
<evidence type="ECO:0000256" key="4">
    <source>
        <dbReference type="ARBA" id="ARBA00022840"/>
    </source>
</evidence>
<keyword evidence="1" id="KW-0808">Transferase</keyword>
<evidence type="ECO:0000256" key="6">
    <source>
        <dbReference type="RuleBase" id="RU000304"/>
    </source>
</evidence>
<dbReference type="InterPro" id="IPR008271">
    <property type="entry name" value="Ser/Thr_kinase_AS"/>
</dbReference>
<dbReference type="SMART" id="SM00220">
    <property type="entry name" value="S_TKc"/>
    <property type="match status" value="1"/>
</dbReference>
<feature type="domain" description="Protein kinase" evidence="7">
    <location>
        <begin position="11"/>
        <end position="271"/>
    </location>
</feature>
<dbReference type="PROSITE" id="PS00107">
    <property type="entry name" value="PROTEIN_KINASE_ATP"/>
    <property type="match status" value="1"/>
</dbReference>
<protein>
    <recommendedName>
        <fullName evidence="7">Protein kinase domain-containing protein</fullName>
    </recommendedName>
</protein>
<dbReference type="GO" id="GO:0004674">
    <property type="term" value="F:protein serine/threonine kinase activity"/>
    <property type="evidence" value="ECO:0007669"/>
    <property type="project" value="UniProtKB-KW"/>
</dbReference>
<dbReference type="GO" id="GO:0005524">
    <property type="term" value="F:ATP binding"/>
    <property type="evidence" value="ECO:0007669"/>
    <property type="project" value="UniProtKB-UniRule"/>
</dbReference>
<dbReference type="Pfam" id="PF00069">
    <property type="entry name" value="Pkinase"/>
    <property type="match status" value="1"/>
</dbReference>
<dbReference type="InterPro" id="IPR000719">
    <property type="entry name" value="Prot_kinase_dom"/>
</dbReference>
<dbReference type="PROSITE" id="PS50011">
    <property type="entry name" value="PROTEIN_KINASE_DOM"/>
    <property type="match status" value="1"/>
</dbReference>
<dbReference type="InterPro" id="IPR017441">
    <property type="entry name" value="Protein_kinase_ATP_BS"/>
</dbReference>